<evidence type="ECO:0000256" key="4">
    <source>
        <dbReference type="ARBA" id="ARBA00022679"/>
    </source>
</evidence>
<dbReference type="InterPro" id="IPR029063">
    <property type="entry name" value="SAM-dependent_MTases_sf"/>
</dbReference>
<feature type="domain" description="Methyltransferase small N-terminal" evidence="8">
    <location>
        <begin position="12"/>
        <end position="159"/>
    </location>
</feature>
<dbReference type="OrthoDB" id="9816072at2"/>
<evidence type="ECO:0000259" key="7">
    <source>
        <dbReference type="Pfam" id="PF05175"/>
    </source>
</evidence>
<name>A0A094IN30_9GAMM</name>
<dbReference type="InterPro" id="IPR007848">
    <property type="entry name" value="Small_mtfrase_dom"/>
</dbReference>
<dbReference type="Pfam" id="PF05175">
    <property type="entry name" value="MTS"/>
    <property type="match status" value="1"/>
</dbReference>
<keyword evidence="1 6" id="KW-0963">Cytoplasm</keyword>
<dbReference type="EMBL" id="JPIN01000005">
    <property type="protein sequence ID" value="KFZ29100.1"/>
    <property type="molecule type" value="Genomic_DNA"/>
</dbReference>
<keyword evidence="4 6" id="KW-0808">Transferase</keyword>
<dbReference type="STRING" id="1517416.IDAT_05345"/>
<comment type="function">
    <text evidence="6">Specifically methylates the guanine in position 1207 of 16S rRNA in the 30S particle.</text>
</comment>
<evidence type="ECO:0000256" key="3">
    <source>
        <dbReference type="ARBA" id="ARBA00022603"/>
    </source>
</evidence>
<dbReference type="EC" id="2.1.1.172" evidence="6"/>
<dbReference type="Pfam" id="PF08468">
    <property type="entry name" value="MTS_N"/>
    <property type="match status" value="1"/>
</dbReference>
<keyword evidence="3 6" id="KW-0489">Methyltransferase</keyword>
<dbReference type="CDD" id="cd02440">
    <property type="entry name" value="AdoMet_MTases"/>
    <property type="match status" value="1"/>
</dbReference>
<dbReference type="RefSeq" id="WP_034731469.1">
    <property type="nucleotide sequence ID" value="NZ_JPIN01000005.1"/>
</dbReference>
<dbReference type="PANTHER" id="PTHR47816:SF4">
    <property type="entry name" value="RIBOSOMAL RNA SMALL SUBUNIT METHYLTRANSFERASE C"/>
    <property type="match status" value="1"/>
</dbReference>
<dbReference type="GO" id="GO:0005737">
    <property type="term" value="C:cytoplasm"/>
    <property type="evidence" value="ECO:0007669"/>
    <property type="project" value="UniProtKB-SubCell"/>
</dbReference>
<comment type="subunit">
    <text evidence="6">Monomer.</text>
</comment>
<dbReference type="InterPro" id="IPR023543">
    <property type="entry name" value="rRNA_ssu_MeTfrase_C"/>
</dbReference>
<keyword evidence="5 6" id="KW-0949">S-adenosyl-L-methionine</keyword>
<dbReference type="eggNOG" id="COG2813">
    <property type="taxonomic scope" value="Bacteria"/>
</dbReference>
<sequence>MATLGSALTPPSQLVLRHAQQFAGAQLLAVNPPDEQWRSELDVVASWHLHAGWFRAWQQLGAAHVFAATAPPTTATAAVLWLPKEKKLTDYLLQALAGVLPSGAKLWIVGEKRSGIKSIHKQIGDPWTPPQKIADGHHSTLLCCELTQQQRPVALKDFCHYSELPQPGLTPLKLASYPGVFAFPSIDEGSRMLLQHLPTLRPGKVLDFACGHGVLGAWLQRQQPELQVSYLDVSAMALAACAETLRCNELTGEFIAADELSTKLPSYDTIVSHPPFHTGQKTDYSIGQQFLRSAREHLTSNGELWLVANRFLPWSELITDSFGHCERVVQDNKFAVYRARRGRR</sequence>
<dbReference type="InterPro" id="IPR046977">
    <property type="entry name" value="RsmC/RlmG"/>
</dbReference>
<proteinExistence type="inferred from homology"/>
<evidence type="ECO:0000313" key="9">
    <source>
        <dbReference type="EMBL" id="KFZ29100.1"/>
    </source>
</evidence>
<keyword evidence="2 6" id="KW-0698">rRNA processing</keyword>
<evidence type="ECO:0000259" key="8">
    <source>
        <dbReference type="Pfam" id="PF08468"/>
    </source>
</evidence>
<evidence type="ECO:0000256" key="5">
    <source>
        <dbReference type="ARBA" id="ARBA00022691"/>
    </source>
</evidence>
<dbReference type="SUPFAM" id="SSF53335">
    <property type="entry name" value="S-adenosyl-L-methionine-dependent methyltransferases"/>
    <property type="match status" value="1"/>
</dbReference>
<organism evidence="9 10">
    <name type="scientific">Pseudidiomarina atlantica</name>
    <dbReference type="NCBI Taxonomy" id="1517416"/>
    <lineage>
        <taxon>Bacteria</taxon>
        <taxon>Pseudomonadati</taxon>
        <taxon>Pseudomonadota</taxon>
        <taxon>Gammaproteobacteria</taxon>
        <taxon>Alteromonadales</taxon>
        <taxon>Idiomarinaceae</taxon>
        <taxon>Pseudidiomarina</taxon>
    </lineage>
</organism>
<comment type="caution">
    <text evidence="9">The sequence shown here is derived from an EMBL/GenBank/DDBJ whole genome shotgun (WGS) entry which is preliminary data.</text>
</comment>
<dbReference type="AlphaFoldDB" id="A0A094IN30"/>
<gene>
    <name evidence="6" type="primary">rsmC</name>
    <name evidence="9" type="ORF">IDAT_05345</name>
</gene>
<evidence type="ECO:0000256" key="2">
    <source>
        <dbReference type="ARBA" id="ARBA00022552"/>
    </source>
</evidence>
<feature type="domain" description="Methyltransferase small" evidence="7">
    <location>
        <begin position="173"/>
        <end position="338"/>
    </location>
</feature>
<comment type="similarity">
    <text evidence="6">Belongs to the methyltransferase superfamily. RsmC family.</text>
</comment>
<comment type="catalytic activity">
    <reaction evidence="6">
        <text>guanosine(1207) in 16S rRNA + S-adenosyl-L-methionine = N(2)-methylguanosine(1207) in 16S rRNA + S-adenosyl-L-homocysteine + H(+)</text>
        <dbReference type="Rhea" id="RHEA:42736"/>
        <dbReference type="Rhea" id="RHEA-COMP:10213"/>
        <dbReference type="Rhea" id="RHEA-COMP:10214"/>
        <dbReference type="ChEBI" id="CHEBI:15378"/>
        <dbReference type="ChEBI" id="CHEBI:57856"/>
        <dbReference type="ChEBI" id="CHEBI:59789"/>
        <dbReference type="ChEBI" id="CHEBI:74269"/>
        <dbReference type="ChEBI" id="CHEBI:74481"/>
        <dbReference type="EC" id="2.1.1.172"/>
    </reaction>
</comment>
<reference evidence="9 10" key="1">
    <citation type="submission" date="2014-06" db="EMBL/GenBank/DDBJ databases">
        <title>Draft genome sequence of Idiomarina sp. MCCC 1A10513.</title>
        <authorList>
            <person name="Du J."/>
            <person name="Lai Q."/>
            <person name="Shao Z."/>
        </authorList>
    </citation>
    <scope>NUCLEOTIDE SEQUENCE [LARGE SCALE GENOMIC DNA]</scope>
    <source>
        <strain evidence="9 10">MCCC 1A10513</strain>
    </source>
</reference>
<evidence type="ECO:0000256" key="6">
    <source>
        <dbReference type="HAMAP-Rule" id="MF_01862"/>
    </source>
</evidence>
<dbReference type="GO" id="GO:0052914">
    <property type="term" value="F:16S rRNA (guanine(1207)-N(2))-methyltransferase activity"/>
    <property type="evidence" value="ECO:0007669"/>
    <property type="project" value="UniProtKB-EC"/>
</dbReference>
<accession>A0A094IN30</accession>
<dbReference type="Gene3D" id="3.40.50.150">
    <property type="entry name" value="Vaccinia Virus protein VP39"/>
    <property type="match status" value="2"/>
</dbReference>
<dbReference type="InterPro" id="IPR013675">
    <property type="entry name" value="Mtase_sm_N"/>
</dbReference>
<comment type="subcellular location">
    <subcellularLocation>
        <location evidence="6">Cytoplasm</location>
    </subcellularLocation>
</comment>
<dbReference type="Proteomes" id="UP000053718">
    <property type="component" value="Unassembled WGS sequence"/>
</dbReference>
<keyword evidence="10" id="KW-1185">Reference proteome</keyword>
<dbReference type="PANTHER" id="PTHR47816">
    <property type="entry name" value="RIBOSOMAL RNA SMALL SUBUNIT METHYLTRANSFERASE C"/>
    <property type="match status" value="1"/>
</dbReference>
<evidence type="ECO:0000313" key="10">
    <source>
        <dbReference type="Proteomes" id="UP000053718"/>
    </source>
</evidence>
<evidence type="ECO:0000256" key="1">
    <source>
        <dbReference type="ARBA" id="ARBA00022490"/>
    </source>
</evidence>
<dbReference type="HAMAP" id="MF_01862">
    <property type="entry name" value="16SrRNA_methyltr_C"/>
    <property type="match status" value="1"/>
</dbReference>
<protein>
    <recommendedName>
        <fullName evidence="6">Ribosomal RNA small subunit methyltransferase C</fullName>
        <ecNumber evidence="6">2.1.1.172</ecNumber>
    </recommendedName>
    <alternativeName>
        <fullName evidence="6">16S rRNA m2G1207 methyltransferase</fullName>
    </alternativeName>
    <alternativeName>
        <fullName evidence="6">rRNA (guanine-N(2)-)-methyltransferase RsmC</fullName>
    </alternativeName>
</protein>